<dbReference type="PANTHER" id="PTHR37534:SF46">
    <property type="entry name" value="ZN(II)2CYS6 TRANSCRIPTION FACTOR (EUROFUNG)"/>
    <property type="match status" value="1"/>
</dbReference>
<dbReference type="Pfam" id="PF11951">
    <property type="entry name" value="Fungal_trans_2"/>
    <property type="match status" value="1"/>
</dbReference>
<evidence type="ECO:0000313" key="8">
    <source>
        <dbReference type="EMBL" id="TQB70602.1"/>
    </source>
</evidence>
<dbReference type="Gene3D" id="4.10.240.10">
    <property type="entry name" value="Zn(2)-C6 fungal-type DNA-binding domain"/>
    <property type="match status" value="1"/>
</dbReference>
<evidence type="ECO:0000313" key="9">
    <source>
        <dbReference type="Proteomes" id="UP000319663"/>
    </source>
</evidence>
<dbReference type="InterPro" id="IPR001138">
    <property type="entry name" value="Zn2Cys6_DnaBD"/>
</dbReference>
<dbReference type="Pfam" id="PF00172">
    <property type="entry name" value="Zn_clus"/>
    <property type="match status" value="1"/>
</dbReference>
<proteinExistence type="predicted"/>
<keyword evidence="4" id="KW-0804">Transcription</keyword>
<feature type="domain" description="Zn(2)-C6 fungal-type" evidence="7">
    <location>
        <begin position="18"/>
        <end position="46"/>
    </location>
</feature>
<gene>
    <name evidence="8" type="ORF">MPDQ_000273</name>
</gene>
<keyword evidence="2" id="KW-0805">Transcription regulation</keyword>
<dbReference type="Proteomes" id="UP000319663">
    <property type="component" value="Unassembled WGS sequence"/>
</dbReference>
<comment type="caution">
    <text evidence="8">The sequence shown here is derived from an EMBL/GenBank/DDBJ whole genome shotgun (WGS) entry which is preliminary data.</text>
</comment>
<dbReference type="InterPro" id="IPR036864">
    <property type="entry name" value="Zn2-C6_fun-type_DNA-bd_sf"/>
</dbReference>
<dbReference type="PROSITE" id="PS50048">
    <property type="entry name" value="ZN2_CY6_FUNGAL_2"/>
    <property type="match status" value="1"/>
</dbReference>
<comment type="subcellular location">
    <subcellularLocation>
        <location evidence="1">Nucleus</location>
    </subcellularLocation>
</comment>
<dbReference type="SMART" id="SM00066">
    <property type="entry name" value="GAL4"/>
    <property type="match status" value="1"/>
</dbReference>
<dbReference type="InterPro" id="IPR021858">
    <property type="entry name" value="Fun_TF"/>
</dbReference>
<dbReference type="AlphaFoldDB" id="A0A507QUE7"/>
<evidence type="ECO:0000256" key="2">
    <source>
        <dbReference type="ARBA" id="ARBA00023015"/>
    </source>
</evidence>
<dbReference type="PROSITE" id="PS00463">
    <property type="entry name" value="ZN2_CY6_FUNGAL_1"/>
    <property type="match status" value="1"/>
</dbReference>
<evidence type="ECO:0000256" key="3">
    <source>
        <dbReference type="ARBA" id="ARBA00023125"/>
    </source>
</evidence>
<reference evidence="8 9" key="1">
    <citation type="submission" date="2019-06" db="EMBL/GenBank/DDBJ databases">
        <title>Wine fermentation using esterase from Monascus purpureus.</title>
        <authorList>
            <person name="Geng C."/>
            <person name="Zhang Y."/>
        </authorList>
    </citation>
    <scope>NUCLEOTIDE SEQUENCE [LARGE SCALE GENOMIC DNA]</scope>
    <source>
        <strain evidence="8">HQ1</strain>
    </source>
</reference>
<keyword evidence="5" id="KW-0539">Nucleus</keyword>
<keyword evidence="3" id="KW-0238">DNA-binding</keyword>
<dbReference type="CDD" id="cd00067">
    <property type="entry name" value="GAL4"/>
    <property type="match status" value="1"/>
</dbReference>
<dbReference type="GO" id="GO:0003677">
    <property type="term" value="F:DNA binding"/>
    <property type="evidence" value="ECO:0007669"/>
    <property type="project" value="UniProtKB-KW"/>
</dbReference>
<dbReference type="STRING" id="5098.A0A507QUE7"/>
<evidence type="ECO:0000256" key="4">
    <source>
        <dbReference type="ARBA" id="ARBA00023163"/>
    </source>
</evidence>
<keyword evidence="9" id="KW-1185">Reference proteome</keyword>
<dbReference type="GO" id="GO:0005634">
    <property type="term" value="C:nucleus"/>
    <property type="evidence" value="ECO:0007669"/>
    <property type="project" value="UniProtKB-SubCell"/>
</dbReference>
<evidence type="ECO:0000256" key="1">
    <source>
        <dbReference type="ARBA" id="ARBA00004123"/>
    </source>
</evidence>
<dbReference type="GO" id="GO:0000981">
    <property type="term" value="F:DNA-binding transcription factor activity, RNA polymerase II-specific"/>
    <property type="evidence" value="ECO:0007669"/>
    <property type="project" value="InterPro"/>
</dbReference>
<sequence length="489" mass="54743">MATSDTSDYYPRKRSRGGCIDCKKAKVKCDEARPSCGTCARRGHICQGYKAPDSRSSARRPSTSSTVSIPRDTRQSSSSSSLPSASTWQSLSPIPPGVISAADEEPIKQYFTRHPVEIVIEQRFVDEMNAHTLLVFQCDPEAIADTLYAIGQTYLEMTGNGSLVPALDRRARTLARLRNMQNDSNRYGLEQLIMMILGLSAMELIDIKSQRRESAIVGLIACCASIVNQHIQAGKSISSTARYFLRALARQDMICSLTLMRRPLIPSPVWLDQACEMTADRLMGFTMTLMPLLEDLCVLASDIQEQGPLGQDFLLDSEPEMSSPMTLCMENPFIQRAGDLALRLRMWHPTPDYTMSVSTARKCWVQAYAYRSAALLYLHRLIHPAESSYEADRVALGMACDVLAHLSAPARDLKLCTWPTFIAACELATSEDRTAVMQIFDGIYRVRNTVTTLRAKEFCVQRVWHARDNGLDWNWMNLVQQYPGECIPI</sequence>
<evidence type="ECO:0000259" key="7">
    <source>
        <dbReference type="PROSITE" id="PS50048"/>
    </source>
</evidence>
<evidence type="ECO:0000256" key="5">
    <source>
        <dbReference type="ARBA" id="ARBA00023242"/>
    </source>
</evidence>
<protein>
    <recommendedName>
        <fullName evidence="7">Zn(2)-C6 fungal-type domain-containing protein</fullName>
    </recommendedName>
</protein>
<dbReference type="EMBL" id="VIFY01000101">
    <property type="protein sequence ID" value="TQB70602.1"/>
    <property type="molecule type" value="Genomic_DNA"/>
</dbReference>
<feature type="compositionally biased region" description="Low complexity" evidence="6">
    <location>
        <begin position="59"/>
        <end position="89"/>
    </location>
</feature>
<dbReference type="SUPFAM" id="SSF57701">
    <property type="entry name" value="Zn2/Cys6 DNA-binding domain"/>
    <property type="match status" value="1"/>
</dbReference>
<dbReference type="PANTHER" id="PTHR37534">
    <property type="entry name" value="TRANSCRIPTIONAL ACTIVATOR PROTEIN UGA3"/>
    <property type="match status" value="1"/>
</dbReference>
<evidence type="ECO:0000256" key="6">
    <source>
        <dbReference type="SAM" id="MobiDB-lite"/>
    </source>
</evidence>
<name>A0A507QUE7_MONPU</name>
<organism evidence="8 9">
    <name type="scientific">Monascus purpureus</name>
    <name type="common">Red mold</name>
    <name type="synonym">Monascus anka</name>
    <dbReference type="NCBI Taxonomy" id="5098"/>
    <lineage>
        <taxon>Eukaryota</taxon>
        <taxon>Fungi</taxon>
        <taxon>Dikarya</taxon>
        <taxon>Ascomycota</taxon>
        <taxon>Pezizomycotina</taxon>
        <taxon>Eurotiomycetes</taxon>
        <taxon>Eurotiomycetidae</taxon>
        <taxon>Eurotiales</taxon>
        <taxon>Aspergillaceae</taxon>
        <taxon>Monascus</taxon>
    </lineage>
</organism>
<dbReference type="GO" id="GO:0008270">
    <property type="term" value="F:zinc ion binding"/>
    <property type="evidence" value="ECO:0007669"/>
    <property type="project" value="InterPro"/>
</dbReference>
<accession>A0A507QUE7</accession>
<dbReference type="OrthoDB" id="648861at2759"/>
<feature type="region of interest" description="Disordered" evidence="6">
    <location>
        <begin position="48"/>
        <end position="89"/>
    </location>
</feature>